<dbReference type="Proteomes" id="UP000799302">
    <property type="component" value="Unassembled WGS sequence"/>
</dbReference>
<evidence type="ECO:0000313" key="4">
    <source>
        <dbReference type="EMBL" id="KAF2664135.1"/>
    </source>
</evidence>
<dbReference type="PANTHER" id="PTHR37836:SF2">
    <property type="entry name" value="DUF4038 DOMAIN-CONTAINING PROTEIN"/>
    <property type="match status" value="1"/>
</dbReference>
<feature type="domain" description="Putative collagen-binding" evidence="2">
    <location>
        <begin position="401"/>
        <end position="494"/>
    </location>
</feature>
<proteinExistence type="predicted"/>
<dbReference type="InterPro" id="IPR025277">
    <property type="entry name" value="Apiosidase-like_cat_dom"/>
</dbReference>
<dbReference type="PANTHER" id="PTHR37836">
    <property type="entry name" value="LMO1036 PROTEIN"/>
    <property type="match status" value="1"/>
</dbReference>
<evidence type="ECO:0000256" key="1">
    <source>
        <dbReference type="SAM" id="SignalP"/>
    </source>
</evidence>
<protein>
    <recommendedName>
        <fullName evidence="6">DUF4038 domain-containing protein</fullName>
    </recommendedName>
</protein>
<dbReference type="InterPro" id="IPR024749">
    <property type="entry name" value="Collagen-bd_put"/>
</dbReference>
<feature type="chain" id="PRO_5025449229" description="DUF4038 domain-containing protein" evidence="1">
    <location>
        <begin position="21"/>
        <end position="496"/>
    </location>
</feature>
<dbReference type="Gene3D" id="3.20.20.80">
    <property type="entry name" value="Glycosidases"/>
    <property type="match status" value="1"/>
</dbReference>
<reference evidence="4" key="1">
    <citation type="journal article" date="2020" name="Stud. Mycol.">
        <title>101 Dothideomycetes genomes: a test case for predicting lifestyles and emergence of pathogens.</title>
        <authorList>
            <person name="Haridas S."/>
            <person name="Albert R."/>
            <person name="Binder M."/>
            <person name="Bloem J."/>
            <person name="Labutti K."/>
            <person name="Salamov A."/>
            <person name="Andreopoulos B."/>
            <person name="Baker S."/>
            <person name="Barry K."/>
            <person name="Bills G."/>
            <person name="Bluhm B."/>
            <person name="Cannon C."/>
            <person name="Castanera R."/>
            <person name="Culley D."/>
            <person name="Daum C."/>
            <person name="Ezra D."/>
            <person name="Gonzalez J."/>
            <person name="Henrissat B."/>
            <person name="Kuo A."/>
            <person name="Liang C."/>
            <person name="Lipzen A."/>
            <person name="Lutzoni F."/>
            <person name="Magnuson J."/>
            <person name="Mondo S."/>
            <person name="Nolan M."/>
            <person name="Ohm R."/>
            <person name="Pangilinan J."/>
            <person name="Park H.-J."/>
            <person name="Ramirez L."/>
            <person name="Alfaro M."/>
            <person name="Sun H."/>
            <person name="Tritt A."/>
            <person name="Yoshinaga Y."/>
            <person name="Zwiers L.-H."/>
            <person name="Turgeon B."/>
            <person name="Goodwin S."/>
            <person name="Spatafora J."/>
            <person name="Crous P."/>
            <person name="Grigoriev I."/>
        </authorList>
    </citation>
    <scope>NUCLEOTIDE SEQUENCE</scope>
    <source>
        <strain evidence="4">CBS 115976</strain>
    </source>
</reference>
<dbReference type="Pfam" id="PF12904">
    <property type="entry name" value="Collagen_bind_2"/>
    <property type="match status" value="1"/>
</dbReference>
<gene>
    <name evidence="4" type="ORF">BT63DRAFT_460439</name>
</gene>
<dbReference type="OrthoDB" id="2581507at2759"/>
<evidence type="ECO:0000259" key="3">
    <source>
        <dbReference type="Pfam" id="PF13204"/>
    </source>
</evidence>
<feature type="signal peptide" evidence="1">
    <location>
        <begin position="1"/>
        <end position="20"/>
    </location>
</feature>
<accession>A0A6A6TVM3</accession>
<organism evidence="4 5">
    <name type="scientific">Microthyrium microscopicum</name>
    <dbReference type="NCBI Taxonomy" id="703497"/>
    <lineage>
        <taxon>Eukaryota</taxon>
        <taxon>Fungi</taxon>
        <taxon>Dikarya</taxon>
        <taxon>Ascomycota</taxon>
        <taxon>Pezizomycotina</taxon>
        <taxon>Dothideomycetes</taxon>
        <taxon>Dothideomycetes incertae sedis</taxon>
        <taxon>Microthyriales</taxon>
        <taxon>Microthyriaceae</taxon>
        <taxon>Microthyrium</taxon>
    </lineage>
</organism>
<dbReference type="EMBL" id="MU004243">
    <property type="protein sequence ID" value="KAF2664135.1"/>
    <property type="molecule type" value="Genomic_DNA"/>
</dbReference>
<sequence length="496" mass="55620">MPFPGYVLVFCGLFATFCSSLNLPGYALQANGRLFETEDGKRFFWQADTAWGLFHKFSLEDADRYLTDRASKKFNVILATALTQWGPKDKNRNGDLPLISQDPTRPNEPYWKHVDRIVEMAFQKRIRIAMVPAWGGTYFFSSSNKPGILNGTNVKEFGHWIGKRYPGLPKLLVADINPIWTNKSAVVDDYRNRRSKTHKMTDYSPVYDKLAEGLISGEVEAGIDQETTPAMITIHPTNQWFTPGPIAISSAFFDNRPWLTFDASQTGHTNYQPNPPMAWWNAEKPYEAIEAMYKNPKPRPLIDNEAHYENRYINGKNRDGKNTVWTAKDVRIGNMQSVFSGASGLTYGSDNVMQGYIPDVYKHDPSGPAVSVWSELSLAGAGQMQWIQKVITDRAAFYSRIPDQSVIIGDVGAGEEHITATRDSTGSFIMVYSPTGKPVTVETKSLSIGQVKASWYDPTNGTYSSFEYLTGGSSQRLFSPPKSTTHPDWVLILEVV</sequence>
<evidence type="ECO:0000313" key="5">
    <source>
        <dbReference type="Proteomes" id="UP000799302"/>
    </source>
</evidence>
<keyword evidence="5" id="KW-1185">Reference proteome</keyword>
<keyword evidence="1" id="KW-0732">Signal</keyword>
<name>A0A6A6TVM3_9PEZI</name>
<dbReference type="Pfam" id="PF13204">
    <property type="entry name" value="Apiosidase"/>
    <property type="match status" value="1"/>
</dbReference>
<feature type="domain" description="Apiosidase-like catalytic" evidence="3">
    <location>
        <begin position="30"/>
        <end position="394"/>
    </location>
</feature>
<dbReference type="AlphaFoldDB" id="A0A6A6TVM3"/>
<evidence type="ECO:0000259" key="2">
    <source>
        <dbReference type="Pfam" id="PF12904"/>
    </source>
</evidence>
<evidence type="ECO:0008006" key="6">
    <source>
        <dbReference type="Google" id="ProtNLM"/>
    </source>
</evidence>